<feature type="compositionally biased region" description="Polar residues" evidence="1">
    <location>
        <begin position="11"/>
        <end position="34"/>
    </location>
</feature>
<accession>N1PPW9</accession>
<evidence type="ECO:0000313" key="3">
    <source>
        <dbReference type="Proteomes" id="UP000016933"/>
    </source>
</evidence>
<dbReference type="Proteomes" id="UP000016933">
    <property type="component" value="Unassembled WGS sequence"/>
</dbReference>
<reference evidence="3" key="1">
    <citation type="journal article" date="2012" name="PLoS Genet.">
        <title>The genomes of the fungal plant pathogens Cladosporium fulvum and Dothistroma septosporum reveal adaptation to different hosts and lifestyles but also signatures of common ancestry.</title>
        <authorList>
            <person name="de Wit P.J.G.M."/>
            <person name="van der Burgt A."/>
            <person name="Oekmen B."/>
            <person name="Stergiopoulos I."/>
            <person name="Abd-Elsalam K.A."/>
            <person name="Aerts A.L."/>
            <person name="Bahkali A.H."/>
            <person name="Beenen H.G."/>
            <person name="Chettri P."/>
            <person name="Cox M.P."/>
            <person name="Datema E."/>
            <person name="de Vries R.P."/>
            <person name="Dhillon B."/>
            <person name="Ganley A.R."/>
            <person name="Griffiths S.A."/>
            <person name="Guo Y."/>
            <person name="Hamelin R.C."/>
            <person name="Henrissat B."/>
            <person name="Kabir M.S."/>
            <person name="Jashni M.K."/>
            <person name="Kema G."/>
            <person name="Klaubauf S."/>
            <person name="Lapidus A."/>
            <person name="Levasseur A."/>
            <person name="Lindquist E."/>
            <person name="Mehrabi R."/>
            <person name="Ohm R.A."/>
            <person name="Owen T.J."/>
            <person name="Salamov A."/>
            <person name="Schwelm A."/>
            <person name="Schijlen E."/>
            <person name="Sun H."/>
            <person name="van den Burg H.A."/>
            <person name="van Ham R.C.H.J."/>
            <person name="Zhang S."/>
            <person name="Goodwin S.B."/>
            <person name="Grigoriev I.V."/>
            <person name="Collemare J."/>
            <person name="Bradshaw R.E."/>
        </authorList>
    </citation>
    <scope>NUCLEOTIDE SEQUENCE [LARGE SCALE GENOMIC DNA]</scope>
    <source>
        <strain evidence="3">NZE10 / CBS 128990</strain>
    </source>
</reference>
<sequence length="99" mass="10754">MAAQNDIEMQYQASEQMSQANQASAGSSEQAVRSSPLSPDILVVWLMNNKCSQNKTEEKAKRTFLGMRGGGIILDLCACFICCECMEGCCHAVDDCCCC</sequence>
<protein>
    <submittedName>
        <fullName evidence="2">Uncharacterized protein</fullName>
    </submittedName>
</protein>
<proteinExistence type="predicted"/>
<dbReference type="OMA" id="FICCECR"/>
<gene>
    <name evidence="2" type="ORF">DOTSEDRAFT_24468</name>
</gene>
<organism evidence="2 3">
    <name type="scientific">Dothistroma septosporum (strain NZE10 / CBS 128990)</name>
    <name type="common">Red band needle blight fungus</name>
    <name type="synonym">Mycosphaerella pini</name>
    <dbReference type="NCBI Taxonomy" id="675120"/>
    <lineage>
        <taxon>Eukaryota</taxon>
        <taxon>Fungi</taxon>
        <taxon>Dikarya</taxon>
        <taxon>Ascomycota</taxon>
        <taxon>Pezizomycotina</taxon>
        <taxon>Dothideomycetes</taxon>
        <taxon>Dothideomycetidae</taxon>
        <taxon>Mycosphaerellales</taxon>
        <taxon>Mycosphaerellaceae</taxon>
        <taxon>Dothistroma</taxon>
    </lineage>
</organism>
<dbReference type="AlphaFoldDB" id="N1PPW9"/>
<evidence type="ECO:0000313" key="2">
    <source>
        <dbReference type="EMBL" id="EME44425.1"/>
    </source>
</evidence>
<dbReference type="eggNOG" id="ENOG502TAXQ">
    <property type="taxonomic scope" value="Eukaryota"/>
</dbReference>
<dbReference type="HOGENOM" id="CLU_2320338_0_0_1"/>
<evidence type="ECO:0000256" key="1">
    <source>
        <dbReference type="SAM" id="MobiDB-lite"/>
    </source>
</evidence>
<dbReference type="OrthoDB" id="3833019at2759"/>
<feature type="region of interest" description="Disordered" evidence="1">
    <location>
        <begin position="1"/>
        <end position="34"/>
    </location>
</feature>
<reference evidence="2 3" key="2">
    <citation type="journal article" date="2012" name="PLoS Pathog.">
        <title>Diverse lifestyles and strategies of plant pathogenesis encoded in the genomes of eighteen Dothideomycetes fungi.</title>
        <authorList>
            <person name="Ohm R.A."/>
            <person name="Feau N."/>
            <person name="Henrissat B."/>
            <person name="Schoch C.L."/>
            <person name="Horwitz B.A."/>
            <person name="Barry K.W."/>
            <person name="Condon B.J."/>
            <person name="Copeland A.C."/>
            <person name="Dhillon B."/>
            <person name="Glaser F."/>
            <person name="Hesse C.N."/>
            <person name="Kosti I."/>
            <person name="LaButti K."/>
            <person name="Lindquist E.A."/>
            <person name="Lucas S."/>
            <person name="Salamov A.A."/>
            <person name="Bradshaw R.E."/>
            <person name="Ciuffetti L."/>
            <person name="Hamelin R.C."/>
            <person name="Kema G.H.J."/>
            <person name="Lawrence C."/>
            <person name="Scott J.A."/>
            <person name="Spatafora J.W."/>
            <person name="Turgeon B.G."/>
            <person name="de Wit P.J.G.M."/>
            <person name="Zhong S."/>
            <person name="Goodwin S.B."/>
            <person name="Grigoriev I.V."/>
        </authorList>
    </citation>
    <scope>NUCLEOTIDE SEQUENCE [LARGE SCALE GENOMIC DNA]</scope>
    <source>
        <strain evidence="3">NZE10 / CBS 128990</strain>
    </source>
</reference>
<keyword evidence="3" id="KW-1185">Reference proteome</keyword>
<dbReference type="EMBL" id="KB446539">
    <property type="protein sequence ID" value="EME44425.1"/>
    <property type="molecule type" value="Genomic_DNA"/>
</dbReference>
<name>N1PPW9_DOTSN</name>